<dbReference type="Gene3D" id="3.40.50.300">
    <property type="entry name" value="P-loop containing nucleotide triphosphate hydrolases"/>
    <property type="match status" value="1"/>
</dbReference>
<proteinExistence type="inferred from homology"/>
<keyword evidence="2" id="KW-0813">Transport</keyword>
<dbReference type="InterPro" id="IPR003593">
    <property type="entry name" value="AAA+_ATPase"/>
</dbReference>
<evidence type="ECO:0000313" key="7">
    <source>
        <dbReference type="Proteomes" id="UP000501003"/>
    </source>
</evidence>
<keyword evidence="7" id="KW-1185">Reference proteome</keyword>
<dbReference type="Proteomes" id="UP000501003">
    <property type="component" value="Chromosome"/>
</dbReference>
<dbReference type="GO" id="GO:0005524">
    <property type="term" value="F:ATP binding"/>
    <property type="evidence" value="ECO:0007669"/>
    <property type="project" value="UniProtKB-KW"/>
</dbReference>
<dbReference type="PANTHER" id="PTHR42734:SF17">
    <property type="entry name" value="METAL TRANSPORT SYSTEM ATP-BINDING PROTEIN TM_0124-RELATED"/>
    <property type="match status" value="1"/>
</dbReference>
<protein>
    <submittedName>
        <fullName evidence="6">Metal ABC transporter ATP-binding protein</fullName>
    </submittedName>
</protein>
<dbReference type="EMBL" id="CP054056">
    <property type="protein sequence ID" value="QKJ25997.1"/>
    <property type="molecule type" value="Genomic_DNA"/>
</dbReference>
<evidence type="ECO:0000256" key="3">
    <source>
        <dbReference type="ARBA" id="ARBA00022741"/>
    </source>
</evidence>
<accession>A0A7D4UBJ2</accession>
<dbReference type="KEGG" id="aqg:HRU87_06955"/>
<dbReference type="AlphaFoldDB" id="A0A7D4UBJ2"/>
<keyword evidence="4 6" id="KW-0067">ATP-binding</keyword>
<feature type="domain" description="ABC transporter" evidence="5">
    <location>
        <begin position="16"/>
        <end position="252"/>
    </location>
</feature>
<dbReference type="CDD" id="cd03235">
    <property type="entry name" value="ABC_Metallic_Cations"/>
    <property type="match status" value="1"/>
</dbReference>
<gene>
    <name evidence="6" type="ORF">HRU87_06955</name>
</gene>
<evidence type="ECO:0000256" key="2">
    <source>
        <dbReference type="ARBA" id="ARBA00022448"/>
    </source>
</evidence>
<sequence>MDEPGLGPASRGCLLVSLLSIRGASLAFGERIIWQNLSFEVEPGEFIAVIGANGSGKSMLLKSILGQQELSAGSITFDGSSSRRGNTKIGYVPQHRAIDAGLPLRVSDAVRFGLDGHRFGIPLPSSTARARVLSALESVDAAHLAEKPVGGLSGGEMQRVRVAQAVISKPKLILADEPLSALDLHHQQEVSQLIHEQSEKNNTAVLFVTHDVNPIIDYVDRVLYLAQGSFAIGTPDEVLRSEVLSELYGTEIDVVRNQGRVVVLGAHDHDHHEDEQWR</sequence>
<reference evidence="6 7" key="1">
    <citation type="submission" date="2020-05" db="EMBL/GenBank/DDBJ databases">
        <title>Aquirufa sp. strain 15G-AUS-rot a new Aquirufa species.</title>
        <authorList>
            <person name="Pitt A."/>
            <person name="Hahn M.W."/>
        </authorList>
    </citation>
    <scope>NUCLEOTIDE SEQUENCE [LARGE SCALE GENOMIC DNA]</scope>
    <source>
        <strain evidence="6 7">15G-AUS-rot</strain>
    </source>
</reference>
<dbReference type="PROSITE" id="PS50893">
    <property type="entry name" value="ABC_TRANSPORTER_2"/>
    <property type="match status" value="1"/>
</dbReference>
<dbReference type="InterPro" id="IPR003439">
    <property type="entry name" value="ABC_transporter-like_ATP-bd"/>
</dbReference>
<evidence type="ECO:0000313" key="6">
    <source>
        <dbReference type="EMBL" id="QKJ25997.1"/>
    </source>
</evidence>
<evidence type="ECO:0000256" key="4">
    <source>
        <dbReference type="ARBA" id="ARBA00022840"/>
    </source>
</evidence>
<dbReference type="InterPro" id="IPR017871">
    <property type="entry name" value="ABC_transporter-like_CS"/>
</dbReference>
<dbReference type="Pfam" id="PF00005">
    <property type="entry name" value="ABC_tran"/>
    <property type="match status" value="1"/>
</dbReference>
<dbReference type="SMART" id="SM00382">
    <property type="entry name" value="AAA"/>
    <property type="match status" value="1"/>
</dbReference>
<organism evidence="6 7">
    <name type="scientific">Aquiluna borgnonia</name>
    <dbReference type="NCBI Taxonomy" id="2499157"/>
    <lineage>
        <taxon>Bacteria</taxon>
        <taxon>Bacillati</taxon>
        <taxon>Actinomycetota</taxon>
        <taxon>Actinomycetes</taxon>
        <taxon>Micrococcales</taxon>
        <taxon>Microbacteriaceae</taxon>
        <taxon>Luna cluster</taxon>
        <taxon>Luna-1 subcluster</taxon>
        <taxon>Aquiluna</taxon>
    </lineage>
</organism>
<dbReference type="PROSITE" id="PS00211">
    <property type="entry name" value="ABC_TRANSPORTER_1"/>
    <property type="match status" value="1"/>
</dbReference>
<dbReference type="InterPro" id="IPR027417">
    <property type="entry name" value="P-loop_NTPase"/>
</dbReference>
<dbReference type="GO" id="GO:0016887">
    <property type="term" value="F:ATP hydrolysis activity"/>
    <property type="evidence" value="ECO:0007669"/>
    <property type="project" value="InterPro"/>
</dbReference>
<evidence type="ECO:0000259" key="5">
    <source>
        <dbReference type="PROSITE" id="PS50893"/>
    </source>
</evidence>
<name>A0A7D4UBJ2_9MICO</name>
<dbReference type="SUPFAM" id="SSF52540">
    <property type="entry name" value="P-loop containing nucleoside triphosphate hydrolases"/>
    <property type="match status" value="1"/>
</dbReference>
<keyword evidence="3" id="KW-0547">Nucleotide-binding</keyword>
<dbReference type="PANTHER" id="PTHR42734">
    <property type="entry name" value="METAL TRANSPORT SYSTEM ATP-BINDING PROTEIN TM_0124-RELATED"/>
    <property type="match status" value="1"/>
</dbReference>
<comment type="similarity">
    <text evidence="1">Belongs to the ABC transporter superfamily.</text>
</comment>
<dbReference type="InterPro" id="IPR050153">
    <property type="entry name" value="Metal_Ion_Import_ABC"/>
</dbReference>
<evidence type="ECO:0000256" key="1">
    <source>
        <dbReference type="ARBA" id="ARBA00005417"/>
    </source>
</evidence>